<dbReference type="Pfam" id="PF22429">
    <property type="entry name" value="HutF_N"/>
    <property type="match status" value="1"/>
</dbReference>
<dbReference type="PANTHER" id="PTHR11271">
    <property type="entry name" value="GUANINE DEAMINASE"/>
    <property type="match status" value="1"/>
</dbReference>
<dbReference type="PANTHER" id="PTHR11271:SF48">
    <property type="entry name" value="AMIDOHYDROLASE-RELATED DOMAIN-CONTAINING PROTEIN"/>
    <property type="match status" value="1"/>
</dbReference>
<dbReference type="InterPro" id="IPR032466">
    <property type="entry name" value="Metal_Hydrolase"/>
</dbReference>
<proteinExistence type="predicted"/>
<comment type="cofactor">
    <cofactor evidence="1">
        <name>Zn(2+)</name>
        <dbReference type="ChEBI" id="CHEBI:29105"/>
    </cofactor>
</comment>
<dbReference type="NCBIfam" id="NF006683">
    <property type="entry name" value="PRK09229.1-4"/>
    <property type="match status" value="1"/>
</dbReference>
<feature type="domain" description="Formimidoylglutamate deiminase N-terminal" evidence="6">
    <location>
        <begin position="19"/>
        <end position="61"/>
    </location>
</feature>
<dbReference type="NCBIfam" id="TIGR02022">
    <property type="entry name" value="hutF"/>
    <property type="match status" value="1"/>
</dbReference>
<dbReference type="InterPro" id="IPR010252">
    <property type="entry name" value="HutF"/>
</dbReference>
<keyword evidence="8" id="KW-1185">Reference proteome</keyword>
<dbReference type="CDD" id="cd01313">
    <property type="entry name" value="Met_dep_hydrolase_E"/>
    <property type="match status" value="1"/>
</dbReference>
<dbReference type="InterPro" id="IPR011059">
    <property type="entry name" value="Metal-dep_hydrolase_composite"/>
</dbReference>
<keyword evidence="4" id="KW-0862">Zinc</keyword>
<dbReference type="Proteomes" id="UP001628091">
    <property type="component" value="Unassembled WGS sequence"/>
</dbReference>
<comment type="caution">
    <text evidence="7">The sequence shown here is derived from an EMBL/GenBank/DDBJ whole genome shotgun (WGS) entry which is preliminary data.</text>
</comment>
<dbReference type="Pfam" id="PF01979">
    <property type="entry name" value="Amidohydro_1"/>
    <property type="match status" value="1"/>
</dbReference>
<keyword evidence="3" id="KW-0378">Hydrolase</keyword>
<name>A0ABQ0H1A8_9HYPH</name>
<evidence type="ECO:0000256" key="4">
    <source>
        <dbReference type="ARBA" id="ARBA00022833"/>
    </source>
</evidence>
<dbReference type="InterPro" id="IPR006680">
    <property type="entry name" value="Amidohydro-rel"/>
</dbReference>
<dbReference type="SUPFAM" id="SSF51556">
    <property type="entry name" value="Metallo-dependent hydrolases"/>
    <property type="match status" value="1"/>
</dbReference>
<evidence type="ECO:0000256" key="2">
    <source>
        <dbReference type="ARBA" id="ARBA00022723"/>
    </source>
</evidence>
<organism evidence="7 8">
    <name type="scientific">Phyllobacterium phragmitis</name>
    <dbReference type="NCBI Taxonomy" id="2670329"/>
    <lineage>
        <taxon>Bacteria</taxon>
        <taxon>Pseudomonadati</taxon>
        <taxon>Pseudomonadota</taxon>
        <taxon>Alphaproteobacteria</taxon>
        <taxon>Hyphomicrobiales</taxon>
        <taxon>Phyllobacteriaceae</taxon>
        <taxon>Phyllobacterium</taxon>
    </lineage>
</organism>
<dbReference type="SUPFAM" id="SSF51338">
    <property type="entry name" value="Composite domain of metallo-dependent hydrolases"/>
    <property type="match status" value="1"/>
</dbReference>
<evidence type="ECO:0000313" key="7">
    <source>
        <dbReference type="EMBL" id="GAB1582705.1"/>
    </source>
</evidence>
<dbReference type="EMBL" id="BAAFZP010000001">
    <property type="protein sequence ID" value="GAB1582705.1"/>
    <property type="molecule type" value="Genomic_DNA"/>
</dbReference>
<dbReference type="Gene3D" id="2.30.40.10">
    <property type="entry name" value="Urease, subunit C, domain 1"/>
    <property type="match status" value="1"/>
</dbReference>
<keyword evidence="2" id="KW-0479">Metal-binding</keyword>
<accession>A0ABQ0H1A8</accession>
<reference evidence="7 8" key="1">
    <citation type="submission" date="2024-10" db="EMBL/GenBank/DDBJ databases">
        <title>Isolation, draft genome sequencing and identification of Phyllobacterium sp. NSA23, isolated from leaf soil.</title>
        <authorList>
            <person name="Akita H."/>
        </authorList>
    </citation>
    <scope>NUCLEOTIDE SEQUENCE [LARGE SCALE GENOMIC DNA]</scope>
    <source>
        <strain evidence="7 8">NSA23</strain>
    </source>
</reference>
<dbReference type="InterPro" id="IPR051607">
    <property type="entry name" value="Metallo-dep_hydrolases"/>
</dbReference>
<dbReference type="InterPro" id="IPR055156">
    <property type="entry name" value="HutF-like_N"/>
</dbReference>
<gene>
    <name evidence="7" type="ORF">PPNSA23_26480</name>
</gene>
<evidence type="ECO:0000256" key="3">
    <source>
        <dbReference type="ARBA" id="ARBA00022801"/>
    </source>
</evidence>
<evidence type="ECO:0000259" key="5">
    <source>
        <dbReference type="Pfam" id="PF01979"/>
    </source>
</evidence>
<evidence type="ECO:0000259" key="6">
    <source>
        <dbReference type="Pfam" id="PF22429"/>
    </source>
</evidence>
<sequence>MTINDAGNDMVNAGGREAVLHAQSALLPGGWARDVRISLSGGVIVSVETDVEAQPDDEHHAAILPGMPNLHSHAFQYGMAGLAERRGPSADSFWSWRDVMYRFALSMTPEQVEAVALQLYVEMLEAGFTRVGEFHYLHHDRDGSPYGNIAEMAARIVSAAGQSGIALTLLPVFYAHSTFGGAVPNDGQRRFINDLDSFARLIDGCAPLVAGLEGAVLGIAPHSLRAVTPEELAEVTQLLPQAPVHIHIAEQVKEVEDCIAWSGARPVEWLLDNIDVDGRWCLIHATHMTDEETRRMAANGAIAGLCPVTEANLGDGTFPAPLFAAHGGRFGIGSDSNVLIGIGDELRQLEYSQRLFHRARNVMAVAEGSAGRALFDGALTGSSAALGVSGEGIAVGQAADLISLDTERLAGARDDAILDCWIFAGRAHVDSVWVRGVKQVEGGRHRLHDQAARAFNAVLRQLV</sequence>
<evidence type="ECO:0000256" key="1">
    <source>
        <dbReference type="ARBA" id="ARBA00001947"/>
    </source>
</evidence>
<dbReference type="NCBIfam" id="NF006681">
    <property type="entry name" value="PRK09229.1-2"/>
    <property type="match status" value="1"/>
</dbReference>
<evidence type="ECO:0000313" key="8">
    <source>
        <dbReference type="Proteomes" id="UP001628091"/>
    </source>
</evidence>
<dbReference type="NCBIfam" id="NF006684">
    <property type="entry name" value="PRK09229.1-5"/>
    <property type="match status" value="1"/>
</dbReference>
<feature type="domain" description="Amidohydrolase-related" evidence="5">
    <location>
        <begin position="63"/>
        <end position="436"/>
    </location>
</feature>
<dbReference type="Gene3D" id="3.20.20.140">
    <property type="entry name" value="Metal-dependent hydrolases"/>
    <property type="match status" value="1"/>
</dbReference>
<protein>
    <submittedName>
        <fullName evidence="7">Formimidoylglutamate deiminase</fullName>
    </submittedName>
</protein>